<dbReference type="AlphaFoldDB" id="A0A9P1HAE9"/>
<gene>
    <name evidence="2" type="ORF">PPNO1_LOCUS8020</name>
</gene>
<dbReference type="Proteomes" id="UP000838763">
    <property type="component" value="Unassembled WGS sequence"/>
</dbReference>
<reference evidence="2" key="1">
    <citation type="submission" date="2022-11" db="EMBL/GenBank/DDBJ databases">
        <authorList>
            <person name="Scott C."/>
            <person name="Bruce N."/>
        </authorList>
    </citation>
    <scope>NUCLEOTIDE SEQUENCE</scope>
</reference>
<dbReference type="EMBL" id="CALLCH030000018">
    <property type="protein sequence ID" value="CAI4218438.1"/>
    <property type="molecule type" value="Genomic_DNA"/>
</dbReference>
<sequence>MMCTAVSIIAITLTTAIFAIPILELETGGDAPRRACGAGRVGTVLEALFPVLAAVAPAGVGGIGPGPAGPADPLFTGSFRDGRCDARVLAGTSVFSGLEVRAVPGTLAIGGGGTGPSERAAALVPGVYGGGGCGSRKSGGTAGRGTLRAGGGLGGSTGLGLRGFGPTLLPAPWIFGAGGHRRGTPWGCGRAGGRYEGTELGPGG</sequence>
<evidence type="ECO:0000256" key="1">
    <source>
        <dbReference type="SAM" id="SignalP"/>
    </source>
</evidence>
<name>A0A9P1HAE9_9PEZI</name>
<accession>A0A9P1HAE9</accession>
<protein>
    <submittedName>
        <fullName evidence="2">Uncharacterized protein</fullName>
    </submittedName>
</protein>
<feature type="signal peptide" evidence="1">
    <location>
        <begin position="1"/>
        <end position="19"/>
    </location>
</feature>
<comment type="caution">
    <text evidence="2">The sequence shown here is derived from an EMBL/GenBank/DDBJ whole genome shotgun (WGS) entry which is preliminary data.</text>
</comment>
<proteinExistence type="predicted"/>
<organism evidence="2 3">
    <name type="scientific">Parascedosporium putredinis</name>
    <dbReference type="NCBI Taxonomy" id="1442378"/>
    <lineage>
        <taxon>Eukaryota</taxon>
        <taxon>Fungi</taxon>
        <taxon>Dikarya</taxon>
        <taxon>Ascomycota</taxon>
        <taxon>Pezizomycotina</taxon>
        <taxon>Sordariomycetes</taxon>
        <taxon>Hypocreomycetidae</taxon>
        <taxon>Microascales</taxon>
        <taxon>Microascaceae</taxon>
        <taxon>Parascedosporium</taxon>
    </lineage>
</organism>
<keyword evidence="3" id="KW-1185">Reference proteome</keyword>
<evidence type="ECO:0000313" key="2">
    <source>
        <dbReference type="EMBL" id="CAI4218438.1"/>
    </source>
</evidence>
<evidence type="ECO:0000313" key="3">
    <source>
        <dbReference type="Proteomes" id="UP000838763"/>
    </source>
</evidence>
<feature type="chain" id="PRO_5040458576" evidence="1">
    <location>
        <begin position="20"/>
        <end position="204"/>
    </location>
</feature>
<keyword evidence="1" id="KW-0732">Signal</keyword>